<evidence type="ECO:0000256" key="6">
    <source>
        <dbReference type="SAM" id="MobiDB-lite"/>
    </source>
</evidence>
<dbReference type="Gene3D" id="3.40.50.10610">
    <property type="entry name" value="ABC-type transport auxiliary lipoprotein component"/>
    <property type="match status" value="2"/>
</dbReference>
<evidence type="ECO:0000313" key="8">
    <source>
        <dbReference type="EMBL" id="MFD0964123.1"/>
    </source>
</evidence>
<dbReference type="PANTHER" id="PTHR41164:SF1">
    <property type="entry name" value="CURLI PRODUCTION ASSEMBLY_TRANSPORT COMPONENT CSGG"/>
    <property type="match status" value="1"/>
</dbReference>
<keyword evidence="4" id="KW-0564">Palmitate</keyword>
<feature type="region of interest" description="Disordered" evidence="6">
    <location>
        <begin position="490"/>
        <end position="509"/>
    </location>
</feature>
<evidence type="ECO:0000313" key="9">
    <source>
        <dbReference type="Proteomes" id="UP001596997"/>
    </source>
</evidence>
<dbReference type="RefSeq" id="WP_377715531.1">
    <property type="nucleotide sequence ID" value="NZ_JBHTJM010000008.1"/>
</dbReference>
<protein>
    <submittedName>
        <fullName evidence="8">CsgG/HfaB family protein</fullName>
    </submittedName>
</protein>
<keyword evidence="2 7" id="KW-0732">Signal</keyword>
<dbReference type="InterPro" id="IPR011250">
    <property type="entry name" value="OMP/PagP_B-barrel"/>
</dbReference>
<keyword evidence="9" id="KW-1185">Reference proteome</keyword>
<evidence type="ECO:0000256" key="4">
    <source>
        <dbReference type="ARBA" id="ARBA00023139"/>
    </source>
</evidence>
<feature type="signal peptide" evidence="7">
    <location>
        <begin position="1"/>
        <end position="24"/>
    </location>
</feature>
<feature type="chain" id="PRO_5046597124" evidence="7">
    <location>
        <begin position="25"/>
        <end position="509"/>
    </location>
</feature>
<organism evidence="8 9">
    <name type="scientific">Pseudofulvibacter geojedonensis</name>
    <dbReference type="NCBI Taxonomy" id="1123758"/>
    <lineage>
        <taxon>Bacteria</taxon>
        <taxon>Pseudomonadati</taxon>
        <taxon>Bacteroidota</taxon>
        <taxon>Flavobacteriia</taxon>
        <taxon>Flavobacteriales</taxon>
        <taxon>Flavobacteriaceae</taxon>
        <taxon>Pseudofulvibacter</taxon>
    </lineage>
</organism>
<dbReference type="EMBL" id="JBHTJM010000008">
    <property type="protein sequence ID" value="MFD0964123.1"/>
    <property type="molecule type" value="Genomic_DNA"/>
</dbReference>
<dbReference type="PANTHER" id="PTHR41164">
    <property type="entry name" value="CURLI PRODUCTION ASSEMBLY/TRANSPORT COMPONENT CSGG"/>
    <property type="match status" value="1"/>
</dbReference>
<keyword evidence="1" id="KW-1003">Cell membrane</keyword>
<name>A0ABW3I2Q2_9FLAO</name>
<proteinExistence type="predicted"/>
<dbReference type="SUPFAM" id="SSF56925">
    <property type="entry name" value="OMPA-like"/>
    <property type="match status" value="1"/>
</dbReference>
<evidence type="ECO:0000256" key="7">
    <source>
        <dbReference type="SAM" id="SignalP"/>
    </source>
</evidence>
<evidence type="ECO:0000256" key="3">
    <source>
        <dbReference type="ARBA" id="ARBA00023136"/>
    </source>
</evidence>
<feature type="compositionally biased region" description="Basic residues" evidence="6">
    <location>
        <begin position="492"/>
        <end position="509"/>
    </location>
</feature>
<dbReference type="Proteomes" id="UP001596997">
    <property type="component" value="Unassembled WGS sequence"/>
</dbReference>
<keyword evidence="5" id="KW-0449">Lipoprotein</keyword>
<keyword evidence="3" id="KW-0472">Membrane</keyword>
<reference evidence="9" key="1">
    <citation type="journal article" date="2019" name="Int. J. Syst. Evol. Microbiol.">
        <title>The Global Catalogue of Microorganisms (GCM) 10K type strain sequencing project: providing services to taxonomists for standard genome sequencing and annotation.</title>
        <authorList>
            <consortium name="The Broad Institute Genomics Platform"/>
            <consortium name="The Broad Institute Genome Sequencing Center for Infectious Disease"/>
            <person name="Wu L."/>
            <person name="Ma J."/>
        </authorList>
    </citation>
    <scope>NUCLEOTIDE SEQUENCE [LARGE SCALE GENOMIC DNA]</scope>
    <source>
        <strain evidence="9">CCUG 62114</strain>
    </source>
</reference>
<sequence>MFKKVSNASIAVICFLLSSCGAYFNQPLTVSNAVLGEPTPNTKRLVNLPEPKDPVVVGVYNFRDQTGQYKLQENGSSFSTAITQGATTILLKALEDSKWFRVIERENLNNLLNERNIIRSTRQEYRKTSNPNEPQLPPLLYAGVLLEGGVISYDSNIVTGGIGARYFGVGGSSRYRQDRISIYLRAISTSSGEVLKTVYVSKTILFQAIDASLFRYVNFQRLLEAETGITKNEPVHMAITEAIEKAVEAMVIEGVEDGLWLAKDNAIAQETIKSYEAEKEEASYRKIYDRIYKEKRGKNVFEIGGGATIFRSDYPKTKVELMAIQGGYKRYLTPYFNLGVNYAKYNLANKDVPAFQSTFGYMSFDLKAEVNLLPYDDLSPYLFTSAGYNVSNYFKDNHPKIEYGVGLEYLLSEKVGMNLYGGYNIVFNDELDQVAAGKRDDHFLRFGAGLNFYLFNKKKKKGSKKITEKLDISNPIKVAEEVSNKGSISKRELRKLRRQNRKSLRKNSN</sequence>
<accession>A0ABW3I2Q2</accession>
<dbReference type="InterPro" id="IPR005534">
    <property type="entry name" value="Curli_assmbl/transp-comp_CsgG"/>
</dbReference>
<evidence type="ECO:0000256" key="5">
    <source>
        <dbReference type="ARBA" id="ARBA00023288"/>
    </source>
</evidence>
<comment type="caution">
    <text evidence="8">The sequence shown here is derived from an EMBL/GenBank/DDBJ whole genome shotgun (WGS) entry which is preliminary data.</text>
</comment>
<evidence type="ECO:0000256" key="1">
    <source>
        <dbReference type="ARBA" id="ARBA00022475"/>
    </source>
</evidence>
<dbReference type="PROSITE" id="PS51257">
    <property type="entry name" value="PROKAR_LIPOPROTEIN"/>
    <property type="match status" value="1"/>
</dbReference>
<dbReference type="Pfam" id="PF03783">
    <property type="entry name" value="CsgG"/>
    <property type="match status" value="1"/>
</dbReference>
<dbReference type="Gene3D" id="2.40.160.20">
    <property type="match status" value="1"/>
</dbReference>
<gene>
    <name evidence="8" type="ORF">ACFQ1O_08920</name>
</gene>
<evidence type="ECO:0000256" key="2">
    <source>
        <dbReference type="ARBA" id="ARBA00022729"/>
    </source>
</evidence>